<dbReference type="AlphaFoldDB" id="A0A8K1GU59"/>
<proteinExistence type="predicted"/>
<organism evidence="2 3">
    <name type="scientific">Zosterops borbonicus</name>
    <dbReference type="NCBI Taxonomy" id="364589"/>
    <lineage>
        <taxon>Eukaryota</taxon>
        <taxon>Metazoa</taxon>
        <taxon>Chordata</taxon>
        <taxon>Craniata</taxon>
        <taxon>Vertebrata</taxon>
        <taxon>Euteleostomi</taxon>
        <taxon>Archelosauria</taxon>
        <taxon>Archosauria</taxon>
        <taxon>Dinosauria</taxon>
        <taxon>Saurischia</taxon>
        <taxon>Theropoda</taxon>
        <taxon>Coelurosauria</taxon>
        <taxon>Aves</taxon>
        <taxon>Neognathae</taxon>
        <taxon>Neoaves</taxon>
        <taxon>Telluraves</taxon>
        <taxon>Australaves</taxon>
        <taxon>Passeriformes</taxon>
        <taxon>Sylvioidea</taxon>
        <taxon>Zosteropidae</taxon>
        <taxon>Zosterops</taxon>
    </lineage>
</organism>
<evidence type="ECO:0000313" key="3">
    <source>
        <dbReference type="Proteomes" id="UP000796761"/>
    </source>
</evidence>
<accession>A0A8K1GU59</accession>
<feature type="compositionally biased region" description="Basic and acidic residues" evidence="1">
    <location>
        <begin position="48"/>
        <end position="57"/>
    </location>
</feature>
<name>A0A8K1GU59_9PASS</name>
<gene>
    <name evidence="2" type="ORF">HGM15179_002625</name>
</gene>
<dbReference type="EMBL" id="SWJQ01000048">
    <property type="protein sequence ID" value="TRZ24418.1"/>
    <property type="molecule type" value="Genomic_DNA"/>
</dbReference>
<evidence type="ECO:0000256" key="1">
    <source>
        <dbReference type="SAM" id="MobiDB-lite"/>
    </source>
</evidence>
<reference evidence="2" key="1">
    <citation type="submission" date="2019-04" db="EMBL/GenBank/DDBJ databases">
        <title>Genome assembly of Zosterops borbonicus 15179.</title>
        <authorList>
            <person name="Leroy T."/>
            <person name="Anselmetti Y."/>
            <person name="Tilak M.-K."/>
            <person name="Nabholz B."/>
        </authorList>
    </citation>
    <scope>NUCLEOTIDE SEQUENCE</scope>
    <source>
        <strain evidence="2">HGM_15179</strain>
        <tissue evidence="2">Muscle</tissue>
    </source>
</reference>
<feature type="compositionally biased region" description="Polar residues" evidence="1">
    <location>
        <begin position="1"/>
        <end position="22"/>
    </location>
</feature>
<comment type="caution">
    <text evidence="2">The sequence shown here is derived from an EMBL/GenBank/DDBJ whole genome shotgun (WGS) entry which is preliminary data.</text>
</comment>
<feature type="compositionally biased region" description="Basic residues" evidence="1">
    <location>
        <begin position="74"/>
        <end position="83"/>
    </location>
</feature>
<feature type="region of interest" description="Disordered" evidence="1">
    <location>
        <begin position="1"/>
        <end position="94"/>
    </location>
</feature>
<protein>
    <submittedName>
        <fullName evidence="2">Uncharacterized protein</fullName>
    </submittedName>
</protein>
<sequence length="399" mass="44848">MNSYSKRCSSSEDSFELQGSTRSEAKSFGKSKNKDEGYRPHRSKHCQKGGEKTHGLEHSSLYPAEVGNTSQKLQRQKKNHKKSSSSTSDLSLVSQGSSSSLSVVEEKIEAKLKFSQFINEVTFRVLDPMSLRAYRAAKLKNTFPSSVRSLDDFHIKRKSPENWKENTLDGKTHEEVDLETLRSDNIVAGARPHKLEKSLSLDTSPSLRSFDNGVSCRTRPTGLPVEIMISQSKGMPATKSASLPRSTSMSLCLEEEEVFMPMKESKGKLFASMARSGILNCQTLHRYNMLFHVLPMDTQELDAELQCCFPIHHYYEMITLGIVVMSSTANLHQCVHLELPGIQNSNQKMNSFSSQIYYLPSEEQLATQAEKNPEHMQFTLILVSFGTCNSKVKFAIRNV</sequence>
<evidence type="ECO:0000313" key="2">
    <source>
        <dbReference type="EMBL" id="TRZ24418.1"/>
    </source>
</evidence>
<keyword evidence="3" id="KW-1185">Reference proteome</keyword>
<dbReference type="Proteomes" id="UP000796761">
    <property type="component" value="Unassembled WGS sequence"/>
</dbReference>
<feature type="compositionally biased region" description="Basic and acidic residues" evidence="1">
    <location>
        <begin position="23"/>
        <end position="39"/>
    </location>
</feature>
<dbReference type="OrthoDB" id="9217007at2759"/>
<feature type="compositionally biased region" description="Low complexity" evidence="1">
    <location>
        <begin position="84"/>
        <end position="94"/>
    </location>
</feature>